<dbReference type="SUPFAM" id="SSF103473">
    <property type="entry name" value="MFS general substrate transporter"/>
    <property type="match status" value="1"/>
</dbReference>
<keyword evidence="4 5" id="KW-0472">Membrane</keyword>
<reference evidence="7" key="2">
    <citation type="submission" date="2020-09" db="EMBL/GenBank/DDBJ databases">
        <authorList>
            <person name="Sun Q."/>
            <person name="Ohkuma M."/>
        </authorList>
    </citation>
    <scope>NUCLEOTIDE SEQUENCE</scope>
    <source>
        <strain evidence="7">JCM 19831</strain>
    </source>
</reference>
<reference evidence="7" key="1">
    <citation type="journal article" date="2014" name="Int. J. Syst. Evol. Microbiol.">
        <title>Complete genome sequence of Corynebacterium casei LMG S-19264T (=DSM 44701T), isolated from a smear-ripened cheese.</title>
        <authorList>
            <consortium name="US DOE Joint Genome Institute (JGI-PGF)"/>
            <person name="Walter F."/>
            <person name="Albersmeier A."/>
            <person name="Kalinowski J."/>
            <person name="Ruckert C."/>
        </authorList>
    </citation>
    <scope>NUCLEOTIDE SEQUENCE</scope>
    <source>
        <strain evidence="7">JCM 19831</strain>
    </source>
</reference>
<dbReference type="AlphaFoldDB" id="A0A917X6P6"/>
<feature type="transmembrane region" description="Helical" evidence="5">
    <location>
        <begin position="83"/>
        <end position="102"/>
    </location>
</feature>
<feature type="transmembrane region" description="Helical" evidence="5">
    <location>
        <begin position="52"/>
        <end position="71"/>
    </location>
</feature>
<organism evidence="7 8">
    <name type="scientific">Dactylosporangium sucinum</name>
    <dbReference type="NCBI Taxonomy" id="1424081"/>
    <lineage>
        <taxon>Bacteria</taxon>
        <taxon>Bacillati</taxon>
        <taxon>Actinomycetota</taxon>
        <taxon>Actinomycetes</taxon>
        <taxon>Micromonosporales</taxon>
        <taxon>Micromonosporaceae</taxon>
        <taxon>Dactylosporangium</taxon>
    </lineage>
</organism>
<protein>
    <submittedName>
        <fullName evidence="7">MFS transporter</fullName>
    </submittedName>
</protein>
<feature type="domain" description="Major facilitator superfamily (MFS) profile" evidence="6">
    <location>
        <begin position="16"/>
        <end position="393"/>
    </location>
</feature>
<name>A0A917X6P6_9ACTN</name>
<evidence type="ECO:0000259" key="6">
    <source>
        <dbReference type="PROSITE" id="PS50850"/>
    </source>
</evidence>
<dbReference type="InterPro" id="IPR020846">
    <property type="entry name" value="MFS_dom"/>
</dbReference>
<sequence length="400" mass="40689">MTTALDRPTGQELRGATRATYAAFIWAGVAMASWATRIPQVRDELGLGPSQLGLVLLAIAGGSITSLVLSGQLVARLGSRRTVTAMAAVLAVALSVVGAGYHLGVAPVVAGLFLFGFANGAWDVAMNVQGAVVEQGLGRSIMPRFHAGYSVGTVAGALLGTAAVALHVPVTLHLIVIALVAGASTAFTVRRFIPDGPSEQSGTTNGSTLRFWTETRTLLVGVFVLAFAFAEGAGIDWIAVAVIDDHQAPAAVSTLTFAVFLSAMTAGRWFGPALLDRFGRVAVVRTLAAISLAGLLLFVFGPSTPVAFVGALLWGTGASLGFPVGMSAASDDPKFAAPRVSVVASIGYCAFLGGPPLIGFLGDHLSVARALIAVAVVLGVATLVAGAIRPLPQPAEPAEA</sequence>
<gene>
    <name evidence="7" type="ORF">GCM10007977_097090</name>
</gene>
<evidence type="ECO:0000256" key="3">
    <source>
        <dbReference type="ARBA" id="ARBA00022989"/>
    </source>
</evidence>
<comment type="caution">
    <text evidence="7">The sequence shown here is derived from an EMBL/GenBank/DDBJ whole genome shotgun (WGS) entry which is preliminary data.</text>
</comment>
<dbReference type="PROSITE" id="PS50850">
    <property type="entry name" value="MFS"/>
    <property type="match status" value="1"/>
</dbReference>
<dbReference type="Pfam" id="PF07690">
    <property type="entry name" value="MFS_1"/>
    <property type="match status" value="1"/>
</dbReference>
<dbReference type="EMBL" id="BMPI01000083">
    <property type="protein sequence ID" value="GGM80190.1"/>
    <property type="molecule type" value="Genomic_DNA"/>
</dbReference>
<feature type="transmembrane region" description="Helical" evidence="5">
    <location>
        <begin position="367"/>
        <end position="388"/>
    </location>
</feature>
<keyword evidence="2 5" id="KW-0812">Transmembrane</keyword>
<dbReference type="Proteomes" id="UP000642070">
    <property type="component" value="Unassembled WGS sequence"/>
</dbReference>
<feature type="transmembrane region" description="Helical" evidence="5">
    <location>
        <begin position="249"/>
        <end position="270"/>
    </location>
</feature>
<dbReference type="GO" id="GO:0005886">
    <property type="term" value="C:plasma membrane"/>
    <property type="evidence" value="ECO:0007669"/>
    <property type="project" value="UniProtKB-SubCell"/>
</dbReference>
<feature type="transmembrane region" description="Helical" evidence="5">
    <location>
        <begin position="340"/>
        <end position="361"/>
    </location>
</feature>
<evidence type="ECO:0000256" key="2">
    <source>
        <dbReference type="ARBA" id="ARBA00022692"/>
    </source>
</evidence>
<dbReference type="GO" id="GO:0022857">
    <property type="term" value="F:transmembrane transporter activity"/>
    <property type="evidence" value="ECO:0007669"/>
    <property type="project" value="InterPro"/>
</dbReference>
<feature type="transmembrane region" description="Helical" evidence="5">
    <location>
        <begin position="306"/>
        <end position="328"/>
    </location>
</feature>
<dbReference type="InterPro" id="IPR011701">
    <property type="entry name" value="MFS"/>
</dbReference>
<dbReference type="CDD" id="cd17393">
    <property type="entry name" value="MFS_MosC_like"/>
    <property type="match status" value="1"/>
</dbReference>
<feature type="transmembrane region" description="Helical" evidence="5">
    <location>
        <begin position="282"/>
        <end position="300"/>
    </location>
</feature>
<evidence type="ECO:0000256" key="4">
    <source>
        <dbReference type="ARBA" id="ARBA00023136"/>
    </source>
</evidence>
<proteinExistence type="predicted"/>
<feature type="transmembrane region" description="Helical" evidence="5">
    <location>
        <begin position="21"/>
        <end position="40"/>
    </location>
</feature>
<dbReference type="Gene3D" id="1.20.1250.20">
    <property type="entry name" value="MFS general substrate transporter like domains"/>
    <property type="match status" value="2"/>
</dbReference>
<evidence type="ECO:0000313" key="7">
    <source>
        <dbReference type="EMBL" id="GGM80190.1"/>
    </source>
</evidence>
<comment type="subcellular location">
    <subcellularLocation>
        <location evidence="1">Cell membrane</location>
        <topology evidence="1">Multi-pass membrane protein</topology>
    </subcellularLocation>
</comment>
<dbReference type="PANTHER" id="PTHR23514">
    <property type="entry name" value="BYPASS OF STOP CODON PROTEIN 6"/>
    <property type="match status" value="1"/>
</dbReference>
<evidence type="ECO:0000256" key="1">
    <source>
        <dbReference type="ARBA" id="ARBA00004651"/>
    </source>
</evidence>
<dbReference type="InterPro" id="IPR051788">
    <property type="entry name" value="MFS_Transporter"/>
</dbReference>
<evidence type="ECO:0000256" key="5">
    <source>
        <dbReference type="SAM" id="Phobius"/>
    </source>
</evidence>
<dbReference type="RefSeq" id="WP_190256868.1">
    <property type="nucleotide sequence ID" value="NZ_BMPI01000083.1"/>
</dbReference>
<evidence type="ECO:0000313" key="8">
    <source>
        <dbReference type="Proteomes" id="UP000642070"/>
    </source>
</evidence>
<keyword evidence="8" id="KW-1185">Reference proteome</keyword>
<dbReference type="InterPro" id="IPR036259">
    <property type="entry name" value="MFS_trans_sf"/>
</dbReference>
<keyword evidence="3 5" id="KW-1133">Transmembrane helix</keyword>
<feature type="transmembrane region" description="Helical" evidence="5">
    <location>
        <begin position="218"/>
        <end position="243"/>
    </location>
</feature>
<dbReference type="PANTHER" id="PTHR23514:SF13">
    <property type="entry name" value="INNER MEMBRANE PROTEIN YBJJ"/>
    <property type="match status" value="1"/>
</dbReference>
<accession>A0A917X6P6</accession>